<reference evidence="6" key="1">
    <citation type="journal article" date="2014" name="Int. J. Syst. Evol. Microbiol.">
        <title>Complete genome sequence of Corynebacterium casei LMG S-19264T (=DSM 44701T), isolated from a smear-ripened cheese.</title>
        <authorList>
            <consortium name="US DOE Joint Genome Institute (JGI-PGF)"/>
            <person name="Walter F."/>
            <person name="Albersmeier A."/>
            <person name="Kalinowski J."/>
            <person name="Ruckert C."/>
        </authorList>
    </citation>
    <scope>NUCLEOTIDE SEQUENCE</scope>
    <source>
        <strain evidence="6">CGMCC 1.15763</strain>
    </source>
</reference>
<keyword evidence="2" id="KW-0805">Transcription regulation</keyword>
<dbReference type="InterPro" id="IPR003759">
    <property type="entry name" value="Cbl-bd_cap"/>
</dbReference>
<keyword evidence="1" id="KW-0678">Repressor</keyword>
<dbReference type="SUPFAM" id="SSF46955">
    <property type="entry name" value="Putative DNA-binding domain"/>
    <property type="match status" value="1"/>
</dbReference>
<dbReference type="GO" id="GO:0031419">
    <property type="term" value="F:cobalamin binding"/>
    <property type="evidence" value="ECO:0007669"/>
    <property type="project" value="InterPro"/>
</dbReference>
<gene>
    <name evidence="6" type="ORF">GCM10011416_21920</name>
</gene>
<evidence type="ECO:0000256" key="3">
    <source>
        <dbReference type="ARBA" id="ARBA00023125"/>
    </source>
</evidence>
<dbReference type="InterPro" id="IPR000551">
    <property type="entry name" value="MerR-type_HTH_dom"/>
</dbReference>
<dbReference type="Pfam" id="PF13411">
    <property type="entry name" value="MerR_1"/>
    <property type="match status" value="1"/>
</dbReference>
<dbReference type="Proteomes" id="UP000633278">
    <property type="component" value="Unassembled WGS sequence"/>
</dbReference>
<dbReference type="EMBL" id="BMJW01000003">
    <property type="protein sequence ID" value="GGH02699.1"/>
    <property type="molecule type" value="Genomic_DNA"/>
</dbReference>
<dbReference type="InterPro" id="IPR047057">
    <property type="entry name" value="MerR_fam"/>
</dbReference>
<protein>
    <submittedName>
        <fullName evidence="6">MerR family transcriptional regulator</fullName>
    </submittedName>
</protein>
<dbReference type="GO" id="GO:0003700">
    <property type="term" value="F:DNA-binding transcription factor activity"/>
    <property type="evidence" value="ECO:0007669"/>
    <property type="project" value="InterPro"/>
</dbReference>
<reference evidence="6" key="2">
    <citation type="submission" date="2020-09" db="EMBL/GenBank/DDBJ databases">
        <authorList>
            <person name="Sun Q."/>
            <person name="Zhou Y."/>
        </authorList>
    </citation>
    <scope>NUCLEOTIDE SEQUENCE</scope>
    <source>
        <strain evidence="6">CGMCC 1.15763</strain>
    </source>
</reference>
<comment type="caution">
    <text evidence="6">The sequence shown here is derived from an EMBL/GenBank/DDBJ whole genome shotgun (WGS) entry which is preliminary data.</text>
</comment>
<evidence type="ECO:0000313" key="7">
    <source>
        <dbReference type="Proteomes" id="UP000633278"/>
    </source>
</evidence>
<sequence length="304" mass="35355">MFNQNQYKLNNIKSEFTIKDLENLSGIKAHTIRIWEKRYSLLHPERTDGNIRFYDLENLQKLLNVVFLIEQGHKISKVASLSNEAIVLLAREYVNAKAINDNAVNALKISMFSFDAVLFNKTYNQLLLNKTFGDVFKNVFIPFLNHIGFLWQTQTINPANEHFASNLIAQKIHINIERLQQNSPTDTSKTFVLFLPEGEIHELGLLFLYYELLLRGHKVVYLGQSIPMDNIESLLEIDSQVNFVSSFTVVPMHNQFETYLDGMQKLLSNSSHEYWIFGFKVVGYNKEKYPFKFYDGLLDLLKEL</sequence>
<dbReference type="PROSITE" id="PS50937">
    <property type="entry name" value="HTH_MERR_2"/>
    <property type="match status" value="1"/>
</dbReference>
<name>A0A917MEF4_9FLAO</name>
<dbReference type="InterPro" id="IPR036724">
    <property type="entry name" value="Cobalamin-bd_sf"/>
</dbReference>
<organism evidence="6 7">
    <name type="scientific">Polaribacter pacificus</name>
    <dbReference type="NCBI Taxonomy" id="1775173"/>
    <lineage>
        <taxon>Bacteria</taxon>
        <taxon>Pseudomonadati</taxon>
        <taxon>Bacteroidota</taxon>
        <taxon>Flavobacteriia</taxon>
        <taxon>Flavobacteriales</taxon>
        <taxon>Flavobacteriaceae</taxon>
    </lineage>
</organism>
<dbReference type="GO" id="GO:0003677">
    <property type="term" value="F:DNA binding"/>
    <property type="evidence" value="ECO:0007669"/>
    <property type="project" value="UniProtKB-KW"/>
</dbReference>
<dbReference type="Gene3D" id="3.40.50.280">
    <property type="entry name" value="Cobalamin-binding domain"/>
    <property type="match status" value="1"/>
</dbReference>
<evidence type="ECO:0000256" key="2">
    <source>
        <dbReference type="ARBA" id="ARBA00023015"/>
    </source>
</evidence>
<dbReference type="CDD" id="cd01104">
    <property type="entry name" value="HTH_MlrA-CarA"/>
    <property type="match status" value="1"/>
</dbReference>
<dbReference type="InterPro" id="IPR009061">
    <property type="entry name" value="DNA-bd_dom_put_sf"/>
</dbReference>
<evidence type="ECO:0000259" key="5">
    <source>
        <dbReference type="PROSITE" id="PS50937"/>
    </source>
</evidence>
<dbReference type="Pfam" id="PF02607">
    <property type="entry name" value="B12-binding_2"/>
    <property type="match status" value="1"/>
</dbReference>
<dbReference type="InterPro" id="IPR036594">
    <property type="entry name" value="Meth_synthase_dom"/>
</dbReference>
<dbReference type="PANTHER" id="PTHR30204:SF69">
    <property type="entry name" value="MERR-FAMILY TRANSCRIPTIONAL REGULATOR"/>
    <property type="match status" value="1"/>
</dbReference>
<keyword evidence="7" id="KW-1185">Reference proteome</keyword>
<keyword evidence="4" id="KW-0804">Transcription</keyword>
<accession>A0A917MEF4</accession>
<dbReference type="PANTHER" id="PTHR30204">
    <property type="entry name" value="REDOX-CYCLING DRUG-SENSING TRANSCRIPTIONAL ACTIVATOR SOXR"/>
    <property type="match status" value="1"/>
</dbReference>
<dbReference type="GO" id="GO:0046872">
    <property type="term" value="F:metal ion binding"/>
    <property type="evidence" value="ECO:0007669"/>
    <property type="project" value="InterPro"/>
</dbReference>
<evidence type="ECO:0000256" key="1">
    <source>
        <dbReference type="ARBA" id="ARBA00022491"/>
    </source>
</evidence>
<dbReference type="SUPFAM" id="SSF52242">
    <property type="entry name" value="Cobalamin (vitamin B12)-binding domain"/>
    <property type="match status" value="1"/>
</dbReference>
<dbReference type="Gene3D" id="1.10.1660.10">
    <property type="match status" value="1"/>
</dbReference>
<evidence type="ECO:0000313" key="6">
    <source>
        <dbReference type="EMBL" id="GGH02699.1"/>
    </source>
</evidence>
<proteinExistence type="predicted"/>
<dbReference type="AlphaFoldDB" id="A0A917MEF4"/>
<evidence type="ECO:0000256" key="4">
    <source>
        <dbReference type="ARBA" id="ARBA00023163"/>
    </source>
</evidence>
<dbReference type="Gene3D" id="1.10.1240.10">
    <property type="entry name" value="Methionine synthase domain"/>
    <property type="match status" value="1"/>
</dbReference>
<dbReference type="SMART" id="SM00422">
    <property type="entry name" value="HTH_MERR"/>
    <property type="match status" value="1"/>
</dbReference>
<feature type="domain" description="HTH merR-type" evidence="5">
    <location>
        <begin position="15"/>
        <end position="84"/>
    </location>
</feature>
<keyword evidence="3" id="KW-0238">DNA-binding</keyword>